<dbReference type="PANTHER" id="PTHR46599">
    <property type="entry name" value="PIGGYBAC TRANSPOSABLE ELEMENT-DERIVED PROTEIN 4"/>
    <property type="match status" value="1"/>
</dbReference>
<gene>
    <name evidence="3" type="ORF">MEDL_43029</name>
</gene>
<comment type="caution">
    <text evidence="3">The sequence shown here is derived from an EMBL/GenBank/DDBJ whole genome shotgun (WGS) entry which is preliminary data.</text>
</comment>
<keyword evidence="4" id="KW-1185">Reference proteome</keyword>
<evidence type="ECO:0000313" key="4">
    <source>
        <dbReference type="Proteomes" id="UP000683360"/>
    </source>
</evidence>
<proteinExistence type="predicted"/>
<dbReference type="Proteomes" id="UP000683360">
    <property type="component" value="Unassembled WGS sequence"/>
</dbReference>
<feature type="domain" description="PiggyBac transposable element-derived protein" evidence="2">
    <location>
        <begin position="106"/>
        <end position="444"/>
    </location>
</feature>
<evidence type="ECO:0000256" key="1">
    <source>
        <dbReference type="SAM" id="MobiDB-lite"/>
    </source>
</evidence>
<dbReference type="AlphaFoldDB" id="A0A8S3TIQ2"/>
<protein>
    <recommendedName>
        <fullName evidence="2">PiggyBac transposable element-derived protein domain-containing protein</fullName>
    </recommendedName>
</protein>
<dbReference type="EMBL" id="CAJPWZ010002053">
    <property type="protein sequence ID" value="CAG2230168.1"/>
    <property type="molecule type" value="Genomic_DNA"/>
</dbReference>
<evidence type="ECO:0000313" key="3">
    <source>
        <dbReference type="EMBL" id="CAG2230168.1"/>
    </source>
</evidence>
<feature type="region of interest" description="Disordered" evidence="1">
    <location>
        <begin position="28"/>
        <end position="47"/>
    </location>
</feature>
<evidence type="ECO:0000259" key="2">
    <source>
        <dbReference type="Pfam" id="PF13843"/>
    </source>
</evidence>
<reference evidence="3" key="1">
    <citation type="submission" date="2021-03" db="EMBL/GenBank/DDBJ databases">
        <authorList>
            <person name="Bekaert M."/>
        </authorList>
    </citation>
    <scope>NUCLEOTIDE SEQUENCE</scope>
</reference>
<organism evidence="3 4">
    <name type="scientific">Mytilus edulis</name>
    <name type="common">Blue mussel</name>
    <dbReference type="NCBI Taxonomy" id="6550"/>
    <lineage>
        <taxon>Eukaryota</taxon>
        <taxon>Metazoa</taxon>
        <taxon>Spiralia</taxon>
        <taxon>Lophotrochozoa</taxon>
        <taxon>Mollusca</taxon>
        <taxon>Bivalvia</taxon>
        <taxon>Autobranchia</taxon>
        <taxon>Pteriomorphia</taxon>
        <taxon>Mytilida</taxon>
        <taxon>Mytiloidea</taxon>
        <taxon>Mytilidae</taxon>
        <taxon>Mytilinae</taxon>
        <taxon>Mytilus</taxon>
    </lineage>
</organism>
<dbReference type="PANTHER" id="PTHR46599:SF2">
    <property type="entry name" value="PIGGYBAC TRANSPOSABLE ELEMENT-DERIVED PROTEIN 4-LIKE"/>
    <property type="match status" value="1"/>
</dbReference>
<name>A0A8S3TIQ2_MYTED</name>
<dbReference type="InterPro" id="IPR029526">
    <property type="entry name" value="PGBD"/>
</dbReference>
<dbReference type="Pfam" id="PF13843">
    <property type="entry name" value="DDE_Tnp_1_7"/>
    <property type="match status" value="1"/>
</dbReference>
<accession>A0A8S3TIQ2</accession>
<sequence length="557" mass="64474">MGFTCVVPYERIVSSFRRAEEPSYQIGARDNDESIEGEDNGNVSDIDVPLVSDEEDNVDDEIVQDQEDGNNMNEIIWSEASEDVNVRQFTESTGPQVLLNADVSELECFNTFFTTEMIGKLVQETNLNARRKQQLAGRNDPNWTETDFGEMSAYLGILILMGIIQVPDYKFLWSTNKFLANGGVKDVMPVKRYEKLTQYLHVNEPEADSTDKLARIRPILDSVLERCRIANKPRQNQSIDEAMIPYKGRFSAKQYVPSKPVKWGIKVWMRCDTTSGYCHEFDVYLGKGSNPNNGKSLSYHVITKLSEELKGKFHHVYFDSFFTSIPLALNLLENGIYMCGTIRKNRKQFPEELKNLPIRLEQGQYVGRQCGSLVAVSDITERRQKDGTMKQITRPRIITNYQANFRGVDICDQLRSKYPVGRSSKKWWKFLFNFLTNICIINGFVLYDHFNQVEKKKKRYTQLDFRINLVGHLVNGYSYTKKRTPGLVVYPMNMSNPNMHRHTRLKRKKSTCKFCTKHGEKKRKETIHGCIRCDKHLCCYECHRRFHALIGVVVMEE</sequence>
<dbReference type="OrthoDB" id="6370142at2759"/>